<gene>
    <name evidence="3" type="ORF">NTEN_LOCUS10717</name>
</gene>
<dbReference type="PANTHER" id="PTHR15704">
    <property type="entry name" value="SUPERKILLER 3 PROTEIN-RELATED"/>
    <property type="match status" value="1"/>
</dbReference>
<keyword evidence="4" id="KW-1185">Reference proteome</keyword>
<name>A0A6H5GQ08_9HEMI</name>
<dbReference type="PANTHER" id="PTHR15704:SF7">
    <property type="entry name" value="SUPERKILLER COMPLEX PROTEIN 3"/>
    <property type="match status" value="1"/>
</dbReference>
<dbReference type="SUPFAM" id="SSF48452">
    <property type="entry name" value="TPR-like"/>
    <property type="match status" value="1"/>
</dbReference>
<reference evidence="3 4" key="1">
    <citation type="submission" date="2020-02" db="EMBL/GenBank/DDBJ databases">
        <authorList>
            <person name="Ferguson B K."/>
        </authorList>
    </citation>
    <scope>NUCLEOTIDE SEQUENCE [LARGE SCALE GENOMIC DNA]</scope>
</reference>
<evidence type="ECO:0000313" key="4">
    <source>
        <dbReference type="Proteomes" id="UP000479000"/>
    </source>
</evidence>
<keyword evidence="1" id="KW-0677">Repeat</keyword>
<proteinExistence type="predicted"/>
<dbReference type="GO" id="GO:0055087">
    <property type="term" value="C:Ski complex"/>
    <property type="evidence" value="ECO:0007669"/>
    <property type="project" value="InterPro"/>
</dbReference>
<dbReference type="InterPro" id="IPR039226">
    <property type="entry name" value="Ski3/TTC37"/>
</dbReference>
<dbReference type="InterPro" id="IPR011990">
    <property type="entry name" value="TPR-like_helical_dom_sf"/>
</dbReference>
<evidence type="ECO:0000313" key="3">
    <source>
        <dbReference type="EMBL" id="CAB0005240.1"/>
    </source>
</evidence>
<evidence type="ECO:0000256" key="2">
    <source>
        <dbReference type="ARBA" id="ARBA00022803"/>
    </source>
</evidence>
<dbReference type="EMBL" id="CADCXU010016042">
    <property type="protein sequence ID" value="CAB0005240.1"/>
    <property type="molecule type" value="Genomic_DNA"/>
</dbReference>
<organism evidence="3 4">
    <name type="scientific">Nesidiocoris tenuis</name>
    <dbReference type="NCBI Taxonomy" id="355587"/>
    <lineage>
        <taxon>Eukaryota</taxon>
        <taxon>Metazoa</taxon>
        <taxon>Ecdysozoa</taxon>
        <taxon>Arthropoda</taxon>
        <taxon>Hexapoda</taxon>
        <taxon>Insecta</taxon>
        <taxon>Pterygota</taxon>
        <taxon>Neoptera</taxon>
        <taxon>Paraneoptera</taxon>
        <taxon>Hemiptera</taxon>
        <taxon>Heteroptera</taxon>
        <taxon>Panheteroptera</taxon>
        <taxon>Cimicomorpha</taxon>
        <taxon>Miridae</taxon>
        <taxon>Dicyphina</taxon>
        <taxon>Nesidiocoris</taxon>
    </lineage>
</organism>
<protein>
    <submittedName>
        <fullName evidence="3">Uncharacterized protein</fullName>
    </submittedName>
</protein>
<dbReference type="GO" id="GO:0006401">
    <property type="term" value="P:RNA catabolic process"/>
    <property type="evidence" value="ECO:0007669"/>
    <property type="project" value="InterPro"/>
</dbReference>
<dbReference type="Proteomes" id="UP000479000">
    <property type="component" value="Unassembled WGS sequence"/>
</dbReference>
<dbReference type="Gene3D" id="1.25.40.10">
    <property type="entry name" value="Tetratricopeptide repeat domain"/>
    <property type="match status" value="1"/>
</dbReference>
<sequence length="1176" mass="134438">MNVPVRTMSNHRTFVTLTLDHLDGKSDGATVDLENLFKTENRQNEPGSKLIVNIPNGVSAEEQELYKFSKDRMRRKEFDKIVEKSANLLKSHPSSVWAHFFYGVACKRIPSLSGHFVPALSHAVAINPNFLSGWQALHKHFQSQGGFFDKETHDASVVIVKALLRLEPDYSNWCALVGLIWHYVTSNDFEKNHVLSLMSPHLDSSCLKKREDAAHFFVNFIRTKKKLLTKDFSTDVLKSFQILLQAEGSENYRLGVFLGGVRYFNRTNDAGRVCDLLKFIYSHDLLKWNLMSAREFAYNFIYELFNTLGEDALEAILILRKACGENTIKSSRYYLCEAILKLTSSYTSLIENYTTKKGKCEIFWGRMLYLKVLMHLKLYQEAYEQILVDLSIRVESLAVEKYYMEALIEMLSHAQDPVLQRFVLRLGYKYLKMYGLDVNVLHHLCFANVCLGDRDTALTILHTLTTLGAIDDVIYLQSLLQDDKHVRLEYLKALEAEPNALLLAATIHRDLGKSKKVVKSMLEASFHFHAGVIPFEWLGIYYYERDMIVKSSRYFLEAFSNYLVSPLSVNYIVSIYSRHGDLSKIRTFFETLNSRKAMTVDVACAVNLKAGLNYLTKATEPYDFHRALEKFRKVTDFYFERRTIEMVADSLAYFGMHGSASDFYLMCHAEMGNFHVYPSVFYGNETKMVKRRGFKYLTVLRSTVAKAPGSTLALYTFACAIFDRALASYSVNNYRHCAFLCQQALLVLSRCIALYSKVASFWITMGNILFTVASMHADFSTVFVPSWLWNQEVSDTMVGVGKESAFILTLRCYSVASKVNESPDIQRLVNFYVALAFRSAKVFYKDTGDRMLHWALEYALDSCDFQSWQRHNLCGVILASLGMSTEALDFFKDAMAVGALEDARDAEFNLGIVYLSLGEFTAAHEVFMYRRGRDPMDSLVWRSYMILHHCLGDKDMVLHYLWFLIYSIKHYPSLEQGIEYLELICNSATVCDLDESEYLKKKCLLYAIFSSRLFMKLAFMGDCEVPHTFNNVSALNYFYHGEYLVDGVSSSAVKDCYANFLMLCSEYGLNDTVLKQPLASLSLEETSPLDSLLNAGKLPASRIRDPVRSLLQELLDLPHPCEFGRSNSKTLDDITDAILSILLPTEEGSLVCSVVRNFFPAILSKELEKKEFFCFK</sequence>
<dbReference type="AlphaFoldDB" id="A0A6H5GQ08"/>
<accession>A0A6H5GQ08</accession>
<keyword evidence="2" id="KW-0802">TPR repeat</keyword>
<evidence type="ECO:0000256" key="1">
    <source>
        <dbReference type="ARBA" id="ARBA00022737"/>
    </source>
</evidence>
<dbReference type="OrthoDB" id="6606904at2759"/>